<dbReference type="OrthoDB" id="4453902at2759"/>
<dbReference type="STRING" id="1365484.W6PYR4"/>
<proteinExistence type="predicted"/>
<dbReference type="AlphaFoldDB" id="W6PYR4"/>
<accession>W6PYR4</accession>
<organism evidence="1 2">
    <name type="scientific">Penicillium roqueforti (strain FM164)</name>
    <dbReference type="NCBI Taxonomy" id="1365484"/>
    <lineage>
        <taxon>Eukaryota</taxon>
        <taxon>Fungi</taxon>
        <taxon>Dikarya</taxon>
        <taxon>Ascomycota</taxon>
        <taxon>Pezizomycotina</taxon>
        <taxon>Eurotiomycetes</taxon>
        <taxon>Eurotiomycetidae</taxon>
        <taxon>Eurotiales</taxon>
        <taxon>Aspergillaceae</taxon>
        <taxon>Penicillium</taxon>
    </lineage>
</organism>
<dbReference type="Proteomes" id="UP000030686">
    <property type="component" value="Unassembled WGS sequence"/>
</dbReference>
<gene>
    <name evidence="1" type="ORF">PROQFM164_S01g003220</name>
</gene>
<reference evidence="1" key="1">
    <citation type="journal article" date="2014" name="Nat. Commun.">
        <title>Multiple recent horizontal transfers of a large genomic region in cheese making fungi.</title>
        <authorList>
            <person name="Cheeseman K."/>
            <person name="Ropars J."/>
            <person name="Renault P."/>
            <person name="Dupont J."/>
            <person name="Gouzy J."/>
            <person name="Branca A."/>
            <person name="Abraham A.L."/>
            <person name="Ceppi M."/>
            <person name="Conseiller E."/>
            <person name="Debuchy R."/>
            <person name="Malagnac F."/>
            <person name="Goarin A."/>
            <person name="Silar P."/>
            <person name="Lacoste S."/>
            <person name="Sallet E."/>
            <person name="Bensimon A."/>
            <person name="Giraud T."/>
            <person name="Brygoo Y."/>
        </authorList>
    </citation>
    <scope>NUCLEOTIDE SEQUENCE [LARGE SCALE GENOMIC DNA]</scope>
    <source>
        <strain evidence="1">FM164</strain>
    </source>
</reference>
<protein>
    <submittedName>
        <fullName evidence="1">Genomic scaffold, ProqFM164S01</fullName>
    </submittedName>
</protein>
<dbReference type="OMA" id="NIGENEH"/>
<evidence type="ECO:0000313" key="2">
    <source>
        <dbReference type="Proteomes" id="UP000030686"/>
    </source>
</evidence>
<keyword evidence="2" id="KW-1185">Reference proteome</keyword>
<evidence type="ECO:0000313" key="1">
    <source>
        <dbReference type="EMBL" id="CDM29408.1"/>
    </source>
</evidence>
<dbReference type="EMBL" id="HG792015">
    <property type="protein sequence ID" value="CDM29408.1"/>
    <property type="molecule type" value="Genomic_DNA"/>
</dbReference>
<sequence length="306" mass="35845">MAEAQPQPHKFLRSLFRCIEYFEPDFPSPEYLYALGIQAFEVLLDPDKCGTFQFSPSFFQPHPDRLLQLYPPRPDVQEQEEFLRLSPIPSVQDIMNDSDIDYSPEVAPTFANLHRYDINRYEMVNDALAQARQTEKIIDCHMTIPSLNDPLRKWWRVMNQYRYIDRPRKPHLVMTCISNVRPTNTNRGITIHELKAIVSTFIRRVNHRPFIECQFHPVLVSSFMGEKLGRIIQASDDGQEIVLQYSQLWSFTDEETAPVKMFLRYRLSEAVGGYVCSRDGQQHWHGDARSLDCGRVRFKLPSLSFR</sequence>
<name>W6PYR4_PENRF</name>